<dbReference type="AlphaFoldDB" id="Q99IZ9"/>
<reference evidence="1" key="1">
    <citation type="journal article" date="2001" name="Appl. Environ. Microbiol.">
        <title>Gene cassette PCR: sequence-independent recovery of entire genes from environmental DNA.</title>
        <authorList>
            <person name="Stokes H.W."/>
            <person name="Holmes A.J."/>
            <person name="Nield B.S."/>
            <person name="Holley M.P."/>
            <person name="Nevalainen K.M."/>
            <person name="Mabbutt B.C."/>
            <person name="Gillings M.R."/>
        </authorList>
    </citation>
    <scope>NUCLEOTIDE SEQUENCE</scope>
</reference>
<sequence>MSNWVDLPDSVNDELIYLLATRYPELENESSVNRTISPTKSKEPKVRYEAQVRYFTKEGSFSAFFQYVEVNNYPNGYTYSWYSARDDAD</sequence>
<dbReference type="EMBL" id="AF265262">
    <property type="protein sequence ID" value="AAK01323.1"/>
    <property type="molecule type" value="Genomic_DNA"/>
</dbReference>
<proteinExistence type="predicted"/>
<protein>
    <submittedName>
        <fullName evidence="1">Uncharacterized protein</fullName>
    </submittedName>
</protein>
<accession>Q99IZ9</accession>
<name>Q99IZ9_9BACT</name>
<organism evidence="1">
    <name type="scientific">uncultured bacterium HB1-8</name>
    <dbReference type="NCBI Taxonomy" id="138990"/>
    <lineage>
        <taxon>Bacteria</taxon>
        <taxon>environmental samples</taxon>
    </lineage>
</organism>
<evidence type="ECO:0000313" key="1">
    <source>
        <dbReference type="EMBL" id="AAK01323.1"/>
    </source>
</evidence>